<dbReference type="OrthoDB" id="6003540at2"/>
<dbReference type="Gene3D" id="1.10.10.60">
    <property type="entry name" value="Homeodomain-like"/>
    <property type="match status" value="1"/>
</dbReference>
<evidence type="ECO:0000256" key="3">
    <source>
        <dbReference type="ARBA" id="ARBA00023163"/>
    </source>
</evidence>
<organism evidence="5 6">
    <name type="scientific">Seongchinamella unica</name>
    <dbReference type="NCBI Taxonomy" id="2547392"/>
    <lineage>
        <taxon>Bacteria</taxon>
        <taxon>Pseudomonadati</taxon>
        <taxon>Pseudomonadota</taxon>
        <taxon>Gammaproteobacteria</taxon>
        <taxon>Cellvibrionales</taxon>
        <taxon>Halieaceae</taxon>
        <taxon>Seongchinamella</taxon>
    </lineage>
</organism>
<comment type="caution">
    <text evidence="5">The sequence shown here is derived from an EMBL/GenBank/DDBJ whole genome shotgun (WGS) entry which is preliminary data.</text>
</comment>
<proteinExistence type="predicted"/>
<protein>
    <submittedName>
        <fullName evidence="5">Helix-turn-helix domain-containing protein</fullName>
    </submittedName>
</protein>
<dbReference type="PANTHER" id="PTHR46796:SF12">
    <property type="entry name" value="HTH-TYPE DNA-BINDING TRANSCRIPTIONAL ACTIVATOR EUTR"/>
    <property type="match status" value="1"/>
</dbReference>
<dbReference type="Proteomes" id="UP000295554">
    <property type="component" value="Unassembled WGS sequence"/>
</dbReference>
<dbReference type="InterPro" id="IPR018060">
    <property type="entry name" value="HTH_AraC"/>
</dbReference>
<dbReference type="InterPro" id="IPR050204">
    <property type="entry name" value="AraC_XylS_family_regulators"/>
</dbReference>
<feature type="domain" description="HTH araC/xylS-type" evidence="4">
    <location>
        <begin position="227"/>
        <end position="332"/>
    </location>
</feature>
<keyword evidence="6" id="KW-1185">Reference proteome</keyword>
<evidence type="ECO:0000259" key="4">
    <source>
        <dbReference type="PROSITE" id="PS01124"/>
    </source>
</evidence>
<gene>
    <name evidence="5" type="ORF">E2F43_17530</name>
</gene>
<dbReference type="InterPro" id="IPR009057">
    <property type="entry name" value="Homeodomain-like_sf"/>
</dbReference>
<keyword evidence="3" id="KW-0804">Transcription</keyword>
<dbReference type="InterPro" id="IPR018062">
    <property type="entry name" value="HTH_AraC-typ_CS"/>
</dbReference>
<dbReference type="PANTHER" id="PTHR46796">
    <property type="entry name" value="HTH-TYPE TRANSCRIPTIONAL ACTIVATOR RHAS-RELATED"/>
    <property type="match status" value="1"/>
</dbReference>
<dbReference type="GO" id="GO:0003700">
    <property type="term" value="F:DNA-binding transcription factor activity"/>
    <property type="evidence" value="ECO:0007669"/>
    <property type="project" value="InterPro"/>
</dbReference>
<dbReference type="SUPFAM" id="SSF46689">
    <property type="entry name" value="Homeodomain-like"/>
    <property type="match status" value="1"/>
</dbReference>
<accession>A0A4V2ZX56</accession>
<dbReference type="SMART" id="SM00342">
    <property type="entry name" value="HTH_ARAC"/>
    <property type="match status" value="1"/>
</dbReference>
<reference evidence="5 6" key="1">
    <citation type="submission" date="2019-03" db="EMBL/GenBank/DDBJ databases">
        <title>Seongchinamella monodicae gen. nov., sp. nov., a novel member of the Gammaproteobacteria isolated from a tidal mudflat of beach.</title>
        <authorList>
            <person name="Yang H.G."/>
            <person name="Kang J.W."/>
            <person name="Lee S.D."/>
        </authorList>
    </citation>
    <scope>NUCLEOTIDE SEQUENCE [LARGE SCALE GENOMIC DNA]</scope>
    <source>
        <strain evidence="5 6">GH4-78</strain>
    </source>
</reference>
<dbReference type="GO" id="GO:0043565">
    <property type="term" value="F:sequence-specific DNA binding"/>
    <property type="evidence" value="ECO:0007669"/>
    <property type="project" value="InterPro"/>
</dbReference>
<sequence length="335" mass="36563">MQIFRVCHDTQSPGGTEMTEHPKIINTWRSDHCPLYSPKDLGLNVREEAIVQLRPGDFTVDVSVASSENVSLVSVATAVDSVGVTVLDPGYTAFALPVSWSGEYLVNGESASASNLYMPGEHDSFHLRSKSRLTQGVIVPRLAFTSTVAALRGVDLEDVELSARVLRMHPKAGAMIRARIAAILNEVMGSKRPRRTALELEEEILGLMAEAYVGARQSPRGRVRRTDRIVRLAEERFMAAEGGPLSLADICMAAGVSKSAVYTAFDRVCGVSPLAYFHKRRLTDVRSKLVNGAPRRGLVKQTALEAGLSELGRFAGEYRELFGELPSTTLNRQPP</sequence>
<dbReference type="AlphaFoldDB" id="A0A4V2ZX56"/>
<keyword evidence="1" id="KW-0805">Transcription regulation</keyword>
<evidence type="ECO:0000313" key="6">
    <source>
        <dbReference type="Proteomes" id="UP000295554"/>
    </source>
</evidence>
<evidence type="ECO:0000256" key="2">
    <source>
        <dbReference type="ARBA" id="ARBA00023125"/>
    </source>
</evidence>
<evidence type="ECO:0000256" key="1">
    <source>
        <dbReference type="ARBA" id="ARBA00023015"/>
    </source>
</evidence>
<keyword evidence="2" id="KW-0238">DNA-binding</keyword>
<dbReference type="Pfam" id="PF12833">
    <property type="entry name" value="HTH_18"/>
    <property type="match status" value="1"/>
</dbReference>
<dbReference type="EMBL" id="SMSE01000004">
    <property type="protein sequence ID" value="TDG12148.1"/>
    <property type="molecule type" value="Genomic_DNA"/>
</dbReference>
<evidence type="ECO:0000313" key="5">
    <source>
        <dbReference type="EMBL" id="TDG12148.1"/>
    </source>
</evidence>
<dbReference type="PROSITE" id="PS00041">
    <property type="entry name" value="HTH_ARAC_FAMILY_1"/>
    <property type="match status" value="1"/>
</dbReference>
<name>A0A4V2ZX56_9GAMM</name>
<dbReference type="PROSITE" id="PS01124">
    <property type="entry name" value="HTH_ARAC_FAMILY_2"/>
    <property type="match status" value="1"/>
</dbReference>